<gene>
    <name evidence="1" type="ORF">Tco_0774978</name>
</gene>
<dbReference type="Proteomes" id="UP001151760">
    <property type="component" value="Unassembled WGS sequence"/>
</dbReference>
<organism evidence="1 2">
    <name type="scientific">Tanacetum coccineum</name>
    <dbReference type="NCBI Taxonomy" id="301880"/>
    <lineage>
        <taxon>Eukaryota</taxon>
        <taxon>Viridiplantae</taxon>
        <taxon>Streptophyta</taxon>
        <taxon>Embryophyta</taxon>
        <taxon>Tracheophyta</taxon>
        <taxon>Spermatophyta</taxon>
        <taxon>Magnoliopsida</taxon>
        <taxon>eudicotyledons</taxon>
        <taxon>Gunneridae</taxon>
        <taxon>Pentapetalae</taxon>
        <taxon>asterids</taxon>
        <taxon>campanulids</taxon>
        <taxon>Asterales</taxon>
        <taxon>Asteraceae</taxon>
        <taxon>Asteroideae</taxon>
        <taxon>Anthemideae</taxon>
        <taxon>Anthemidinae</taxon>
        <taxon>Tanacetum</taxon>
    </lineage>
</organism>
<reference evidence="1" key="2">
    <citation type="submission" date="2022-01" db="EMBL/GenBank/DDBJ databases">
        <authorList>
            <person name="Yamashiro T."/>
            <person name="Shiraishi A."/>
            <person name="Satake H."/>
            <person name="Nakayama K."/>
        </authorList>
    </citation>
    <scope>NUCLEOTIDE SEQUENCE</scope>
</reference>
<proteinExistence type="predicted"/>
<sequence length="151" mass="16856">MKRKKGLEAEHSERDGIQRCLFNNVLSNVPVCVDCVQQECYRLLDMAAPMDTHVDVTGTKQATPARRSDLWYELRIRVVTEGSSATVRAHDVRHNRVVRRRLGLWRELRNHVVKEGDASSLLVTSSLCILVASDDGISHGDTARCADAGNC</sequence>
<name>A0ABQ4ZQZ6_9ASTR</name>
<dbReference type="EMBL" id="BQNB010011575">
    <property type="protein sequence ID" value="GJS92342.1"/>
    <property type="molecule type" value="Genomic_DNA"/>
</dbReference>
<evidence type="ECO:0000313" key="1">
    <source>
        <dbReference type="EMBL" id="GJS92342.1"/>
    </source>
</evidence>
<reference evidence="1" key="1">
    <citation type="journal article" date="2022" name="Int. J. Mol. Sci.">
        <title>Draft Genome of Tanacetum Coccineum: Genomic Comparison of Closely Related Tanacetum-Family Plants.</title>
        <authorList>
            <person name="Yamashiro T."/>
            <person name="Shiraishi A."/>
            <person name="Nakayama K."/>
            <person name="Satake H."/>
        </authorList>
    </citation>
    <scope>NUCLEOTIDE SEQUENCE</scope>
</reference>
<protein>
    <submittedName>
        <fullName evidence="1">Uncharacterized protein</fullName>
    </submittedName>
</protein>
<evidence type="ECO:0000313" key="2">
    <source>
        <dbReference type="Proteomes" id="UP001151760"/>
    </source>
</evidence>
<accession>A0ABQ4ZQZ6</accession>
<comment type="caution">
    <text evidence="1">The sequence shown here is derived from an EMBL/GenBank/DDBJ whole genome shotgun (WGS) entry which is preliminary data.</text>
</comment>
<keyword evidence="2" id="KW-1185">Reference proteome</keyword>